<evidence type="ECO:0000313" key="3">
    <source>
        <dbReference type="Proteomes" id="UP000067738"/>
    </source>
</evidence>
<accession>A0A0U3CKK7</accession>
<sequence>MNFKNILLVIAIIVVVSGAAMFLMAHQAHPKMDSKVIMASADNITEGDNITVKLTNINNTPLANQNLNVTIVGSSGGSQQKILTTDSQGQASMQVDNSTIGNCVIKVKYGGNDKYNGCNFSDTLIINQKVIIQIPTNSTSIIGNNTTVTTTNGSANQQYSNYEYNYRYYYSDDVVTVEDY</sequence>
<dbReference type="GeneID" id="26736223"/>
<protein>
    <submittedName>
        <fullName evidence="2">Adhesin-like protein</fullName>
    </submittedName>
</protein>
<dbReference type="InterPro" id="IPR013783">
    <property type="entry name" value="Ig-like_fold"/>
</dbReference>
<evidence type="ECO:0000313" key="2">
    <source>
        <dbReference type="EMBL" id="ALT69052.1"/>
    </source>
</evidence>
<organism evidence="2 3">
    <name type="scientific">Methanobrevibacter millerae</name>
    <dbReference type="NCBI Taxonomy" id="230361"/>
    <lineage>
        <taxon>Archaea</taxon>
        <taxon>Methanobacteriati</taxon>
        <taxon>Methanobacteriota</taxon>
        <taxon>Methanomada group</taxon>
        <taxon>Methanobacteria</taxon>
        <taxon>Methanobacteriales</taxon>
        <taxon>Methanobacteriaceae</taxon>
        <taxon>Methanobrevibacter</taxon>
    </lineage>
</organism>
<keyword evidence="3" id="KW-1185">Reference proteome</keyword>
<dbReference type="Gene3D" id="2.60.40.10">
    <property type="entry name" value="Immunoglobulins"/>
    <property type="match status" value="1"/>
</dbReference>
<keyword evidence="1" id="KW-1133">Transmembrane helix</keyword>
<keyword evidence="1" id="KW-0812">Transmembrane</keyword>
<proteinExistence type="predicted"/>
<feature type="transmembrane region" description="Helical" evidence="1">
    <location>
        <begin position="6"/>
        <end position="25"/>
    </location>
</feature>
<gene>
    <name evidence="2" type="ORF">sm9_1271</name>
</gene>
<reference evidence="2 3" key="1">
    <citation type="submission" date="2015-04" db="EMBL/GenBank/DDBJ databases">
        <title>The complete genome sequence of the rumen methanogen Methanobrevibacter millerae SM9.</title>
        <authorList>
            <person name="Leahy S.C."/>
            <person name="Kelly W.J."/>
            <person name="Pacheco D.M."/>
            <person name="Li D."/>
            <person name="Altermann E."/>
            <person name="Attwood G.T."/>
        </authorList>
    </citation>
    <scope>NUCLEOTIDE SEQUENCE [LARGE SCALE GENOMIC DNA]</scope>
    <source>
        <strain evidence="2 3">SM9</strain>
    </source>
</reference>
<dbReference type="KEGG" id="mmil:sm9_1271"/>
<name>A0A0U3CKK7_9EURY</name>
<dbReference type="Proteomes" id="UP000067738">
    <property type="component" value="Chromosome"/>
</dbReference>
<dbReference type="SUPFAM" id="SSF49373">
    <property type="entry name" value="Invasin/intimin cell-adhesion fragments"/>
    <property type="match status" value="1"/>
</dbReference>
<dbReference type="RefSeq" id="WP_058739313.1">
    <property type="nucleotide sequence ID" value="NZ_CP011266.1"/>
</dbReference>
<dbReference type="PATRIC" id="fig|230361.4.peg.1315"/>
<dbReference type="AlphaFoldDB" id="A0A0U3CKK7"/>
<dbReference type="EMBL" id="CP011266">
    <property type="protein sequence ID" value="ALT69052.1"/>
    <property type="molecule type" value="Genomic_DNA"/>
</dbReference>
<keyword evidence="1" id="KW-0472">Membrane</keyword>
<dbReference type="OrthoDB" id="381990at2157"/>
<evidence type="ECO:0000256" key="1">
    <source>
        <dbReference type="SAM" id="Phobius"/>
    </source>
</evidence>
<dbReference type="InterPro" id="IPR008964">
    <property type="entry name" value="Invasin/intimin_cell_adhesion"/>
</dbReference>